<keyword evidence="3" id="KW-1185">Reference proteome</keyword>
<dbReference type="Proteomes" id="UP000075901">
    <property type="component" value="Unassembled WGS sequence"/>
</dbReference>
<dbReference type="EnsemblMetazoa" id="AMAM018991-RA">
    <property type="protein sequence ID" value="AMAM018991-PA"/>
    <property type="gene ID" value="AMAM018991"/>
</dbReference>
<reference evidence="3" key="1">
    <citation type="submission" date="2013-09" db="EMBL/GenBank/DDBJ databases">
        <title>The Genome Sequence of Anopheles maculatus species B.</title>
        <authorList>
            <consortium name="The Broad Institute Genomics Platform"/>
            <person name="Neafsey D.E."/>
            <person name="Besansky N."/>
            <person name="Howell P."/>
            <person name="Walton C."/>
            <person name="Young S.K."/>
            <person name="Zeng Q."/>
            <person name="Gargeya S."/>
            <person name="Fitzgerald M."/>
            <person name="Haas B."/>
            <person name="Abouelleil A."/>
            <person name="Allen A.W."/>
            <person name="Alvarado L."/>
            <person name="Arachchi H.M."/>
            <person name="Berlin A.M."/>
            <person name="Chapman S.B."/>
            <person name="Gainer-Dewar J."/>
            <person name="Goldberg J."/>
            <person name="Griggs A."/>
            <person name="Gujja S."/>
            <person name="Hansen M."/>
            <person name="Howarth C."/>
            <person name="Imamovic A."/>
            <person name="Ireland A."/>
            <person name="Larimer J."/>
            <person name="McCowan C."/>
            <person name="Murphy C."/>
            <person name="Pearson M."/>
            <person name="Poon T.W."/>
            <person name="Priest M."/>
            <person name="Roberts A."/>
            <person name="Saif S."/>
            <person name="Shea T."/>
            <person name="Sisk P."/>
            <person name="Sykes S."/>
            <person name="Wortman J."/>
            <person name="Nusbaum C."/>
            <person name="Birren B."/>
        </authorList>
    </citation>
    <scope>NUCLEOTIDE SEQUENCE [LARGE SCALE GENOMIC DNA]</scope>
    <source>
        <strain evidence="3">maculatus3</strain>
    </source>
</reference>
<feature type="region of interest" description="Disordered" evidence="1">
    <location>
        <begin position="1"/>
        <end position="42"/>
    </location>
</feature>
<reference evidence="2" key="2">
    <citation type="submission" date="2020-05" db="UniProtKB">
        <authorList>
            <consortium name="EnsemblMetazoa"/>
        </authorList>
    </citation>
    <scope>IDENTIFICATION</scope>
    <source>
        <strain evidence="2">maculatus3</strain>
    </source>
</reference>
<dbReference type="VEuPathDB" id="VectorBase:AMAM018991"/>
<evidence type="ECO:0000256" key="1">
    <source>
        <dbReference type="SAM" id="MobiDB-lite"/>
    </source>
</evidence>
<proteinExistence type="predicted"/>
<feature type="compositionally biased region" description="Polar residues" evidence="1">
    <location>
        <begin position="1"/>
        <end position="33"/>
    </location>
</feature>
<protein>
    <submittedName>
        <fullName evidence="2">Uncharacterized protein</fullName>
    </submittedName>
</protein>
<evidence type="ECO:0000313" key="3">
    <source>
        <dbReference type="Proteomes" id="UP000075901"/>
    </source>
</evidence>
<dbReference type="AlphaFoldDB" id="A0A182T3N8"/>
<sequence>MSNVAPQQYQQQRSRNGTNSDYYGSTNATQQQQHGGGNYSYTNYGSSSSQHMAYWNAGQSAGYANNQPGHYFTRGATQAASSTAPYPRSNWYSKSQERQQTCYVQNPTPVATGNHSNMKRGYSNDTALHDITNCTNAPKRRKFNTHAAQVIPKGLHKNATIAQIPSPSSIDQTNKVRIESIFRHVELLAQSYWQTNKCPATTVLKPTTVDAFEGGMPASH</sequence>
<accession>A0A182T3N8</accession>
<organism evidence="2 3">
    <name type="scientific">Anopheles maculatus</name>
    <dbReference type="NCBI Taxonomy" id="74869"/>
    <lineage>
        <taxon>Eukaryota</taxon>
        <taxon>Metazoa</taxon>
        <taxon>Ecdysozoa</taxon>
        <taxon>Arthropoda</taxon>
        <taxon>Hexapoda</taxon>
        <taxon>Insecta</taxon>
        <taxon>Pterygota</taxon>
        <taxon>Neoptera</taxon>
        <taxon>Endopterygota</taxon>
        <taxon>Diptera</taxon>
        <taxon>Nematocera</taxon>
        <taxon>Culicoidea</taxon>
        <taxon>Culicidae</taxon>
        <taxon>Anophelinae</taxon>
        <taxon>Anopheles</taxon>
        <taxon>Anopheles maculatus group</taxon>
    </lineage>
</organism>
<evidence type="ECO:0000313" key="2">
    <source>
        <dbReference type="EnsemblMetazoa" id="AMAM018991-PA"/>
    </source>
</evidence>
<name>A0A182T3N8_9DIPT</name>